<protein>
    <recommendedName>
        <fullName evidence="2">STB6-like N-terminal domain-containing protein</fullName>
    </recommendedName>
</protein>
<gene>
    <name evidence="3" type="ORF">LTR97_008321</name>
</gene>
<feature type="region of interest" description="Disordered" evidence="1">
    <location>
        <begin position="504"/>
        <end position="537"/>
    </location>
</feature>
<comment type="caution">
    <text evidence="3">The sequence shown here is derived from an EMBL/GenBank/DDBJ whole genome shotgun (WGS) entry which is preliminary data.</text>
</comment>
<feature type="compositionally biased region" description="Basic residues" evidence="1">
    <location>
        <begin position="586"/>
        <end position="595"/>
    </location>
</feature>
<dbReference type="PANTHER" id="PTHR31011:SF2">
    <property type="entry name" value="PROTEIN STB2-RELATED"/>
    <property type="match status" value="1"/>
</dbReference>
<dbReference type="InterPro" id="IPR059025">
    <property type="entry name" value="STB6_N"/>
</dbReference>
<feature type="compositionally biased region" description="Low complexity" evidence="1">
    <location>
        <begin position="596"/>
        <end position="607"/>
    </location>
</feature>
<feature type="compositionally biased region" description="Polar residues" evidence="1">
    <location>
        <begin position="17"/>
        <end position="33"/>
    </location>
</feature>
<dbReference type="PANTHER" id="PTHR31011">
    <property type="entry name" value="PROTEIN STB2-RELATED"/>
    <property type="match status" value="1"/>
</dbReference>
<dbReference type="InterPro" id="IPR038919">
    <property type="entry name" value="STB2/STB2"/>
</dbReference>
<feature type="domain" description="STB6-like N-terminal" evidence="2">
    <location>
        <begin position="77"/>
        <end position="214"/>
    </location>
</feature>
<reference evidence="3" key="1">
    <citation type="submission" date="2023-08" db="EMBL/GenBank/DDBJ databases">
        <title>Black Yeasts Isolated from many extreme environments.</title>
        <authorList>
            <person name="Coleine C."/>
            <person name="Stajich J.E."/>
            <person name="Selbmann L."/>
        </authorList>
    </citation>
    <scope>NUCLEOTIDE SEQUENCE</scope>
    <source>
        <strain evidence="3">CCFEE 5810</strain>
    </source>
</reference>
<feature type="compositionally biased region" description="Polar residues" evidence="1">
    <location>
        <begin position="55"/>
        <end position="73"/>
    </location>
</feature>
<evidence type="ECO:0000256" key="1">
    <source>
        <dbReference type="SAM" id="MobiDB-lite"/>
    </source>
</evidence>
<dbReference type="Pfam" id="PF25995">
    <property type="entry name" value="STB6_N"/>
    <property type="match status" value="1"/>
</dbReference>
<feature type="region of interest" description="Disordered" evidence="1">
    <location>
        <begin position="1"/>
        <end position="73"/>
    </location>
</feature>
<name>A0AAN7VNY8_9PEZI</name>
<feature type="region of interest" description="Disordered" evidence="1">
    <location>
        <begin position="554"/>
        <end position="676"/>
    </location>
</feature>
<evidence type="ECO:0000313" key="3">
    <source>
        <dbReference type="EMBL" id="KAK5695901.1"/>
    </source>
</evidence>
<sequence length="921" mass="101399">MTTRASTDHPRPRAPSNDPNRPQTAPHTGTPSSAHHHNRQSTPLETTPEHHHHQNPNPRTNKTSSSSQPAESTHQPILLADPVALRYLSSDPSTSILTPRATLTGYESYIIEQWTTSRSHPTFVITTYTGNPSHSIVVGVLSVPRDESTWSPRLKIYFRALNQYHARRRETELGVLMVTSLPSFPSSLTVIPVPGGDLRAHRTTFFVAENLKRLGCSGRVGLTLTPPSAATGAKFLQLYRTSDKNDLDRSVIELVKLCQSALMLFGKLEIDYADGLLCDVTERAITDWWVDIGSETYNIEPHDGILGPTTVAGLLGLLMGSRNRLHAVGAAVGKDPFDVDAMKRGISSFQKGQRMERTRRLDRRTVERLVRCTVKAAEGGGHGVWSMPKVLKNTAAELSGKGGEMLVDAVGRRDRAGIAEIETCELERFVELVYGERAKWLWRGKAMKKKHKDQNPEQGLYSGIKEKEGSAELAEAQRQRMSSVAGGLVFKPDEQGGFTWAAGRKSGGGEPMSAVEEREQYENVGTPDEEVSEEEKRGGVIGAAKSGLGKFRGAVGLKGHGQNKLSVDDGGRQYSPTTPIDEAAGKRRPMFRRAHSSPLSSPTSPRSPRMETIGERQQARVSNELERSRTAEQSSFLPANSIFAPSRDSLDVPPSYRNKEVEGGSTASSQASQTVTADPSIAGSIYNGIELDEVLPTGPETEKDVNNLLRRTMSYSHVVHTQCQAQRSSDAYPRHLSFSLAEESVLTWTSITTAEQNIYGIDDDEDEEPYTQLATQTLLAKTSTLLRLHLNDIDTSIAPWTQTQISSLTTSLLEPADRDIRQLHDDFYTPHSEQYNAAHGRSDGVLRQVREELEEGGKEIETLAAKLEYEIGELRGRVGDVGQGVLDYGKGVEGVEGRVRDMEKLEEREGEEWLVGRCVVC</sequence>
<dbReference type="AlphaFoldDB" id="A0AAN7VNY8"/>
<accession>A0AAN7VNY8</accession>
<dbReference type="EMBL" id="JAVRQU010000013">
    <property type="protein sequence ID" value="KAK5695901.1"/>
    <property type="molecule type" value="Genomic_DNA"/>
</dbReference>
<feature type="compositionally biased region" description="Low complexity" evidence="1">
    <location>
        <begin position="663"/>
        <end position="674"/>
    </location>
</feature>
<evidence type="ECO:0000313" key="4">
    <source>
        <dbReference type="Proteomes" id="UP001310594"/>
    </source>
</evidence>
<dbReference type="GO" id="GO:0070822">
    <property type="term" value="C:Sin3-type complex"/>
    <property type="evidence" value="ECO:0007669"/>
    <property type="project" value="TreeGrafter"/>
</dbReference>
<evidence type="ECO:0000259" key="2">
    <source>
        <dbReference type="Pfam" id="PF25995"/>
    </source>
</evidence>
<feature type="compositionally biased region" description="Basic and acidic residues" evidence="1">
    <location>
        <begin position="1"/>
        <end position="11"/>
    </location>
</feature>
<organism evidence="3 4">
    <name type="scientific">Elasticomyces elasticus</name>
    <dbReference type="NCBI Taxonomy" id="574655"/>
    <lineage>
        <taxon>Eukaryota</taxon>
        <taxon>Fungi</taxon>
        <taxon>Dikarya</taxon>
        <taxon>Ascomycota</taxon>
        <taxon>Pezizomycotina</taxon>
        <taxon>Dothideomycetes</taxon>
        <taxon>Dothideomycetidae</taxon>
        <taxon>Mycosphaerellales</taxon>
        <taxon>Teratosphaeriaceae</taxon>
        <taxon>Elasticomyces</taxon>
    </lineage>
</organism>
<feature type="compositionally biased region" description="Basic and acidic residues" evidence="1">
    <location>
        <begin position="608"/>
        <end position="630"/>
    </location>
</feature>
<proteinExistence type="predicted"/>
<dbReference type="Proteomes" id="UP001310594">
    <property type="component" value="Unassembled WGS sequence"/>
</dbReference>